<dbReference type="PANTHER" id="PTHR39490:SF8">
    <property type="entry name" value="ZINC FINGER FYVE DOMAIN-CONTAINING PROTEIN 21"/>
    <property type="match status" value="1"/>
</dbReference>
<dbReference type="CDD" id="cd00065">
    <property type="entry name" value="FYVE_like_SF"/>
    <property type="match status" value="1"/>
</dbReference>
<protein>
    <recommendedName>
        <fullName evidence="6">FYVE-type domain-containing protein</fullName>
    </recommendedName>
</protein>
<evidence type="ECO:0000259" key="6">
    <source>
        <dbReference type="PROSITE" id="PS50178"/>
    </source>
</evidence>
<gene>
    <name evidence="7" type="ORF">ECRASSUSDP1_LOCUS8856</name>
</gene>
<evidence type="ECO:0000313" key="8">
    <source>
        <dbReference type="Proteomes" id="UP001295684"/>
    </source>
</evidence>
<dbReference type="Gene3D" id="3.30.40.10">
    <property type="entry name" value="Zinc/RING finger domain, C3HC4 (zinc finger)"/>
    <property type="match status" value="1"/>
</dbReference>
<dbReference type="AlphaFoldDB" id="A0AAD1X8Z8"/>
<feature type="domain" description="FYVE-type" evidence="6">
    <location>
        <begin position="103"/>
        <end position="163"/>
    </location>
</feature>
<evidence type="ECO:0000256" key="1">
    <source>
        <dbReference type="ARBA" id="ARBA00022723"/>
    </source>
</evidence>
<dbReference type="SUPFAM" id="SSF57903">
    <property type="entry name" value="FYVE/PHD zinc finger"/>
    <property type="match status" value="1"/>
</dbReference>
<dbReference type="InterPro" id="IPR000306">
    <property type="entry name" value="Znf_FYVE"/>
</dbReference>
<dbReference type="PANTHER" id="PTHR39490">
    <property type="entry name" value="ARRESTIN DOMAIN-CONTAINING PROTEIN D"/>
    <property type="match status" value="1"/>
</dbReference>
<feature type="region of interest" description="Disordered" evidence="5">
    <location>
        <begin position="1"/>
        <end position="27"/>
    </location>
</feature>
<dbReference type="Proteomes" id="UP001295684">
    <property type="component" value="Unassembled WGS sequence"/>
</dbReference>
<dbReference type="GO" id="GO:0008270">
    <property type="term" value="F:zinc ion binding"/>
    <property type="evidence" value="ECO:0007669"/>
    <property type="project" value="UniProtKB-KW"/>
</dbReference>
<keyword evidence="1" id="KW-0479">Metal-binding</keyword>
<dbReference type="SMART" id="SM00064">
    <property type="entry name" value="FYVE"/>
    <property type="match status" value="1"/>
</dbReference>
<reference evidence="7" key="1">
    <citation type="submission" date="2023-07" db="EMBL/GenBank/DDBJ databases">
        <authorList>
            <consortium name="AG Swart"/>
            <person name="Singh M."/>
            <person name="Singh A."/>
            <person name="Seah K."/>
            <person name="Emmerich C."/>
        </authorList>
    </citation>
    <scope>NUCLEOTIDE SEQUENCE</scope>
    <source>
        <strain evidence="7">DP1</strain>
    </source>
</reference>
<evidence type="ECO:0000256" key="3">
    <source>
        <dbReference type="ARBA" id="ARBA00022833"/>
    </source>
</evidence>
<dbReference type="Pfam" id="PF01363">
    <property type="entry name" value="FYVE"/>
    <property type="match status" value="1"/>
</dbReference>
<keyword evidence="3" id="KW-0862">Zinc</keyword>
<keyword evidence="8" id="KW-1185">Reference proteome</keyword>
<dbReference type="InterPro" id="IPR011011">
    <property type="entry name" value="Znf_FYVE_PHD"/>
</dbReference>
<evidence type="ECO:0000256" key="2">
    <source>
        <dbReference type="ARBA" id="ARBA00022771"/>
    </source>
</evidence>
<evidence type="ECO:0000256" key="4">
    <source>
        <dbReference type="PROSITE-ProRule" id="PRU00091"/>
    </source>
</evidence>
<evidence type="ECO:0000313" key="7">
    <source>
        <dbReference type="EMBL" id="CAI2367569.1"/>
    </source>
</evidence>
<evidence type="ECO:0000256" key="5">
    <source>
        <dbReference type="SAM" id="MobiDB-lite"/>
    </source>
</evidence>
<dbReference type="PROSITE" id="PS50178">
    <property type="entry name" value="ZF_FYVE"/>
    <property type="match status" value="1"/>
</dbReference>
<dbReference type="InterPro" id="IPR013083">
    <property type="entry name" value="Znf_RING/FYVE/PHD"/>
</dbReference>
<dbReference type="EMBL" id="CAMPGE010008682">
    <property type="protein sequence ID" value="CAI2367569.1"/>
    <property type="molecule type" value="Genomic_DNA"/>
</dbReference>
<feature type="region of interest" description="Disordered" evidence="5">
    <location>
        <begin position="304"/>
        <end position="370"/>
    </location>
</feature>
<accession>A0AAD1X8Z8</accession>
<dbReference type="InterPro" id="IPR052113">
    <property type="entry name" value="FYVE-type_Zinc_Finger"/>
</dbReference>
<comment type="caution">
    <text evidence="7">The sequence shown here is derived from an EMBL/GenBank/DDBJ whole genome shotgun (WGS) entry which is preliminary data.</text>
</comment>
<feature type="compositionally biased region" description="Basic and acidic residues" evidence="5">
    <location>
        <begin position="344"/>
        <end position="370"/>
    </location>
</feature>
<keyword evidence="2 4" id="KW-0863">Zinc-finger</keyword>
<sequence length="402" mass="47023">MEPRRTSMVSSDSDESPRKHQFKKQNSMGSSLFFAADRKNTQSTYLPQARSGNLSLFDANKNALKRDTGGGNAYQSTFNIGNLKVINTNLPENFDVRLVRKNYQDSDSCQLCEVKFSLFTKKKRHCKRCSRCICNDCGSSRRILSRIDKKKYRVCDRCDFKLENSEFENNYKGILKAENENIDIQKAIIQKLSKDLKEDIYIPNNDEEREKEKKDFDEKFKNDVETLQYINRNNTLYLKNVKYADKRISDLNAQLEDLKTQKYYCQENRKKNELECKAVADQLKVTHSDFERFMINLQQSLTEETLEKAEEEPQNLTPPPAPVNTNALNAVRKSIERQNLGGRLQEEEKYSKEEPSQKKSNFDKEDDKKRLANIEKIKKREENIIIEERESEYFGSQISKNP</sequence>
<name>A0AAD1X8Z8_EUPCR</name>
<organism evidence="7 8">
    <name type="scientific">Euplotes crassus</name>
    <dbReference type="NCBI Taxonomy" id="5936"/>
    <lineage>
        <taxon>Eukaryota</taxon>
        <taxon>Sar</taxon>
        <taxon>Alveolata</taxon>
        <taxon>Ciliophora</taxon>
        <taxon>Intramacronucleata</taxon>
        <taxon>Spirotrichea</taxon>
        <taxon>Hypotrichia</taxon>
        <taxon>Euplotida</taxon>
        <taxon>Euplotidae</taxon>
        <taxon>Moneuplotes</taxon>
    </lineage>
</organism>
<proteinExistence type="predicted"/>
<dbReference type="InterPro" id="IPR017455">
    <property type="entry name" value="Znf_FYVE-rel"/>
</dbReference>